<keyword evidence="3" id="KW-1185">Reference proteome</keyword>
<dbReference type="EMBL" id="JAAGOH010000004">
    <property type="protein sequence ID" value="NDY90507.1"/>
    <property type="molecule type" value="Genomic_DNA"/>
</dbReference>
<protein>
    <submittedName>
        <fullName evidence="2">DUF3138 family protein</fullName>
    </submittedName>
</protein>
<feature type="chain" id="PRO_5028811319" evidence="1">
    <location>
        <begin position="22"/>
        <end position="442"/>
    </location>
</feature>
<feature type="signal peptide" evidence="1">
    <location>
        <begin position="1"/>
        <end position="21"/>
    </location>
</feature>
<dbReference type="Proteomes" id="UP000484255">
    <property type="component" value="Unassembled WGS sequence"/>
</dbReference>
<dbReference type="InterPro" id="IPR021485">
    <property type="entry name" value="DUF3138"/>
</dbReference>
<organism evidence="2 3">
    <name type="scientific">Ideonella livida</name>
    <dbReference type="NCBI Taxonomy" id="2707176"/>
    <lineage>
        <taxon>Bacteria</taxon>
        <taxon>Pseudomonadati</taxon>
        <taxon>Pseudomonadota</taxon>
        <taxon>Betaproteobacteria</taxon>
        <taxon>Burkholderiales</taxon>
        <taxon>Sphaerotilaceae</taxon>
        <taxon>Ideonella</taxon>
    </lineage>
</organism>
<accession>A0A7C9TJW3</accession>
<dbReference type="Pfam" id="PF11336">
    <property type="entry name" value="DUF3138"/>
    <property type="match status" value="1"/>
</dbReference>
<comment type="caution">
    <text evidence="2">The sequence shown here is derived from an EMBL/GenBank/DDBJ whole genome shotgun (WGS) entry which is preliminary data.</text>
</comment>
<dbReference type="AlphaFoldDB" id="A0A7C9TJW3"/>
<name>A0A7C9TJW3_9BURK</name>
<evidence type="ECO:0000256" key="1">
    <source>
        <dbReference type="SAM" id="SignalP"/>
    </source>
</evidence>
<sequence>MKLLQPTVLALALVAAFPAAAQGMPDVNAEIKALRTRLAELEKKVGMTPEQQAEFNRIAAKTEAMQDTFTDKGFAGLKISGYIEPVFVWNQRQNRAGFQFLNNPASGPAGAYSYDTSYMGAAVLDLTKETESGTIWKLTLAPNRSAGTVVDGGNIVQEASVSVPMSDSQTRLIAGQLPDWSGYEYQQPTLNPFTSHNLLFDFTLPTTYTGAGMDIKEGKWWIRTALANVNATIRANGEKAPAWAFRADYAKGEFSGWGFASLIGKAPRFYDDATTGETGLQTTSNVVMMELDGWYTRGDLTLGGQVSWGKQKEAAISLAADGSFQDAEWAGISGMVGYSLDPRLQLLARADYIRNDKHGGGLFTYNYADGYNGLGPDAAGDAQKGANRWAVTLGTKYLVNTSTTFKAEVRMDGASLAVFEDVKTGTFKKTNTQFATSLLVAF</sequence>
<evidence type="ECO:0000313" key="2">
    <source>
        <dbReference type="EMBL" id="NDY90507.1"/>
    </source>
</evidence>
<keyword evidence="1" id="KW-0732">Signal</keyword>
<reference evidence="2 3" key="1">
    <citation type="submission" date="2020-02" db="EMBL/GenBank/DDBJ databases">
        <title>Ideonella bacterium strain TBM-1.</title>
        <authorList>
            <person name="Chen W.-M."/>
        </authorList>
    </citation>
    <scope>NUCLEOTIDE SEQUENCE [LARGE SCALE GENOMIC DNA]</scope>
    <source>
        <strain evidence="2 3">TBM-1</strain>
    </source>
</reference>
<proteinExistence type="predicted"/>
<gene>
    <name evidence="2" type="ORF">G3A44_04755</name>
</gene>
<dbReference type="RefSeq" id="WP_163456369.1">
    <property type="nucleotide sequence ID" value="NZ_JAAGOH010000004.1"/>
</dbReference>
<evidence type="ECO:0000313" key="3">
    <source>
        <dbReference type="Proteomes" id="UP000484255"/>
    </source>
</evidence>
<dbReference type="SUPFAM" id="SSF56935">
    <property type="entry name" value="Porins"/>
    <property type="match status" value="1"/>
</dbReference>